<proteinExistence type="predicted"/>
<sequence>MKTRKRIACGLAAFLISLTLGAAVPVRLRAAAEEIGLRGDYQANLKKTLENPELVDLRHPGLAYYWGEQFLVEYLGGVTRKGKPASGAFADQRPVRFLFMPREISEQLGVKQIGGLTLLSIRYRPETGRVEFPLLITAETPLLLSFPASAGEYRELLTLYREQRLRIRLTSRIKEIRGVLVDKVPRAELEFVSPGVEVLDLLTPKFTRSAGVSVVPRPADYQVTEPEAVAKPKTPVQLRFSPDAFDLDYSEGMQPFRRGWILKDAFPRHRYETADIPYGVIAVCEHPGVPASMTLKFEKPLPAGTYKIAFETPFYRNRDFDNILRFRLGEEEVETAYRFGGRLPWVVAPALRINKPARELTVTAVQAGGGGLSEAPPYYRYWIAISQLFITNDLNDIDGKPTPQPEAK</sequence>
<organism evidence="2">
    <name type="scientific">candidate division TA06 bacterium ADurb.Bin417</name>
    <dbReference type="NCBI Taxonomy" id="1852828"/>
    <lineage>
        <taxon>Bacteria</taxon>
        <taxon>Bacteria division TA06</taxon>
    </lineage>
</organism>
<dbReference type="AlphaFoldDB" id="A0A1V5MK35"/>
<evidence type="ECO:0000256" key="1">
    <source>
        <dbReference type="SAM" id="SignalP"/>
    </source>
</evidence>
<evidence type="ECO:0000313" key="2">
    <source>
        <dbReference type="EMBL" id="OPZ93442.1"/>
    </source>
</evidence>
<name>A0A1V5MK35_UNCT6</name>
<gene>
    <name evidence="2" type="ORF">BWY73_00322</name>
</gene>
<protein>
    <submittedName>
        <fullName evidence="2">Uncharacterized protein</fullName>
    </submittedName>
</protein>
<keyword evidence="1" id="KW-0732">Signal</keyword>
<feature type="signal peptide" evidence="1">
    <location>
        <begin position="1"/>
        <end position="22"/>
    </location>
</feature>
<reference evidence="2" key="1">
    <citation type="submission" date="2017-02" db="EMBL/GenBank/DDBJ databases">
        <title>Delving into the versatile metabolic prowess of the omnipresent phylum Bacteroidetes.</title>
        <authorList>
            <person name="Nobu M.K."/>
            <person name="Mei R."/>
            <person name="Narihiro T."/>
            <person name="Kuroda K."/>
            <person name="Liu W.-T."/>
        </authorList>
    </citation>
    <scope>NUCLEOTIDE SEQUENCE</scope>
    <source>
        <strain evidence="2">ADurb.Bin417</strain>
    </source>
</reference>
<dbReference type="Proteomes" id="UP000485484">
    <property type="component" value="Unassembled WGS sequence"/>
</dbReference>
<comment type="caution">
    <text evidence="2">The sequence shown here is derived from an EMBL/GenBank/DDBJ whole genome shotgun (WGS) entry which is preliminary data.</text>
</comment>
<accession>A0A1V5MK35</accession>
<dbReference type="EMBL" id="MWAK01000024">
    <property type="protein sequence ID" value="OPZ93442.1"/>
    <property type="molecule type" value="Genomic_DNA"/>
</dbReference>
<feature type="chain" id="PRO_5010741628" evidence="1">
    <location>
        <begin position="23"/>
        <end position="408"/>
    </location>
</feature>